<sequence length="90" mass="9951">MQPPPVRHSTGGGAPRRRISQICCALQLFQYNRLIDACPIGNTFGLRKGVNCGGHLQTILNQCNFNGRVRGTLFPMLCNQVQGFDVSYKV</sequence>
<accession>A0A9P6DJI7</accession>
<organism evidence="1 2">
    <name type="scientific">Pleurotus eryngii</name>
    <name type="common">Boletus of the steppes</name>
    <dbReference type="NCBI Taxonomy" id="5323"/>
    <lineage>
        <taxon>Eukaryota</taxon>
        <taxon>Fungi</taxon>
        <taxon>Dikarya</taxon>
        <taxon>Basidiomycota</taxon>
        <taxon>Agaricomycotina</taxon>
        <taxon>Agaricomycetes</taxon>
        <taxon>Agaricomycetidae</taxon>
        <taxon>Agaricales</taxon>
        <taxon>Pleurotineae</taxon>
        <taxon>Pleurotaceae</taxon>
        <taxon>Pleurotus</taxon>
    </lineage>
</organism>
<dbReference type="AlphaFoldDB" id="A0A9P6DJI7"/>
<dbReference type="EMBL" id="MU154527">
    <property type="protein sequence ID" value="KAF9500573.1"/>
    <property type="molecule type" value="Genomic_DNA"/>
</dbReference>
<comment type="caution">
    <text evidence="1">The sequence shown here is derived from an EMBL/GenBank/DDBJ whole genome shotgun (WGS) entry which is preliminary data.</text>
</comment>
<reference evidence="1" key="1">
    <citation type="submission" date="2020-11" db="EMBL/GenBank/DDBJ databases">
        <authorList>
            <consortium name="DOE Joint Genome Institute"/>
            <person name="Ahrendt S."/>
            <person name="Riley R."/>
            <person name="Andreopoulos W."/>
            <person name="Labutti K."/>
            <person name="Pangilinan J."/>
            <person name="Ruiz-Duenas F.J."/>
            <person name="Barrasa J.M."/>
            <person name="Sanchez-Garcia M."/>
            <person name="Camarero S."/>
            <person name="Miyauchi S."/>
            <person name="Serrano A."/>
            <person name="Linde D."/>
            <person name="Babiker R."/>
            <person name="Drula E."/>
            <person name="Ayuso-Fernandez I."/>
            <person name="Pacheco R."/>
            <person name="Padilla G."/>
            <person name="Ferreira P."/>
            <person name="Barriuso J."/>
            <person name="Kellner H."/>
            <person name="Castanera R."/>
            <person name="Alfaro M."/>
            <person name="Ramirez L."/>
            <person name="Pisabarro A.G."/>
            <person name="Kuo A."/>
            <person name="Tritt A."/>
            <person name="Lipzen A."/>
            <person name="He G."/>
            <person name="Yan M."/>
            <person name="Ng V."/>
            <person name="Cullen D."/>
            <person name="Martin F."/>
            <person name="Rosso M.-N."/>
            <person name="Henrissat B."/>
            <person name="Hibbett D."/>
            <person name="Martinez A.T."/>
            <person name="Grigoriev I.V."/>
        </authorList>
    </citation>
    <scope>NUCLEOTIDE SEQUENCE</scope>
    <source>
        <strain evidence="1">ATCC 90797</strain>
    </source>
</reference>
<protein>
    <submittedName>
        <fullName evidence="1">Uncharacterized protein</fullName>
    </submittedName>
</protein>
<gene>
    <name evidence="1" type="ORF">BDN71DRAFT_1143935</name>
</gene>
<evidence type="ECO:0000313" key="2">
    <source>
        <dbReference type="Proteomes" id="UP000807025"/>
    </source>
</evidence>
<dbReference type="Proteomes" id="UP000807025">
    <property type="component" value="Unassembled WGS sequence"/>
</dbReference>
<proteinExistence type="predicted"/>
<keyword evidence="2" id="KW-1185">Reference proteome</keyword>
<evidence type="ECO:0000313" key="1">
    <source>
        <dbReference type="EMBL" id="KAF9500573.1"/>
    </source>
</evidence>
<dbReference type="OrthoDB" id="4727851at2759"/>
<name>A0A9P6DJI7_PLEER</name>